<evidence type="ECO:0000256" key="1">
    <source>
        <dbReference type="SAM" id="MobiDB-lite"/>
    </source>
</evidence>
<sequence>MVRTDFGEVVSHFNARQERMHGLSKAHQTWASTTKVDFLPGGGPNKPVPSRSSESHQGVLSSTEYGTHFRERLVGAPVRALKSRAGSSGDDGGGRSSSLRRSKMERYSAGSSRRSSGSGGGGGGALPGLVVPPPVRGGEPGTSGYLLPSDRAAIIRRTTPANPKPRDAVRRLQPRYVVGRRNPITAEWSLEDSKIGEAPEVFVAASAGAGSLPLPCPPALGAKDVRGVWRVKPNLGDVDHPQGLAHHTRAQLSDRVNWQPLPERVARDYRRNYGEFAQQLKRVATYKDTVAAEKGAMNPVTGTWTVLPNDVSRTETLVSRTVYTQRKNQSHFESEALGAPDRFSQVEERSMNQGRGLRRYLTCKNEGHFTHGFVATRAMPPAPALFGITGNGVWV</sequence>
<gene>
    <name evidence="2" type="ORF">MANT1106_LOCUS8314</name>
</gene>
<accession>A0A7S0X8T6</accession>
<reference evidence="2" key="1">
    <citation type="submission" date="2021-01" db="EMBL/GenBank/DDBJ databases">
        <authorList>
            <person name="Corre E."/>
            <person name="Pelletier E."/>
            <person name="Niang G."/>
            <person name="Scheremetjew M."/>
            <person name="Finn R."/>
            <person name="Kale V."/>
            <person name="Holt S."/>
            <person name="Cochrane G."/>
            <person name="Meng A."/>
            <person name="Brown T."/>
            <person name="Cohen L."/>
        </authorList>
    </citation>
    <scope>NUCLEOTIDE SEQUENCE</scope>
    <source>
        <strain evidence="2">SL-175</strain>
    </source>
</reference>
<dbReference type="EMBL" id="HBFC01014159">
    <property type="protein sequence ID" value="CAD8705631.1"/>
    <property type="molecule type" value="Transcribed_RNA"/>
</dbReference>
<feature type="compositionally biased region" description="Gly residues" evidence="1">
    <location>
        <begin position="117"/>
        <end position="126"/>
    </location>
</feature>
<evidence type="ECO:0000313" key="2">
    <source>
        <dbReference type="EMBL" id="CAD8705631.1"/>
    </source>
</evidence>
<name>A0A7S0X8T6_9CHLO</name>
<feature type="region of interest" description="Disordered" evidence="1">
    <location>
        <begin position="35"/>
        <end position="68"/>
    </location>
</feature>
<organism evidence="2">
    <name type="scientific">Mantoniella antarctica</name>
    <dbReference type="NCBI Taxonomy" id="81844"/>
    <lineage>
        <taxon>Eukaryota</taxon>
        <taxon>Viridiplantae</taxon>
        <taxon>Chlorophyta</taxon>
        <taxon>Mamiellophyceae</taxon>
        <taxon>Mamiellales</taxon>
        <taxon>Mamiellaceae</taxon>
        <taxon>Mantoniella</taxon>
    </lineage>
</organism>
<feature type="region of interest" description="Disordered" evidence="1">
    <location>
        <begin position="80"/>
        <end position="147"/>
    </location>
</feature>
<proteinExistence type="predicted"/>
<feature type="compositionally biased region" description="Polar residues" evidence="1">
    <location>
        <begin position="50"/>
        <end position="65"/>
    </location>
</feature>
<protein>
    <submittedName>
        <fullName evidence="2">Uncharacterized protein</fullName>
    </submittedName>
</protein>
<dbReference type="AlphaFoldDB" id="A0A7S0X8T6"/>